<evidence type="ECO:0000313" key="3">
    <source>
        <dbReference type="Proteomes" id="UP000823941"/>
    </source>
</evidence>
<feature type="non-terminal residue" evidence="2">
    <location>
        <position position="1"/>
    </location>
</feature>
<feature type="region of interest" description="Disordered" evidence="1">
    <location>
        <begin position="355"/>
        <end position="406"/>
    </location>
</feature>
<feature type="region of interest" description="Disordered" evidence="1">
    <location>
        <begin position="51"/>
        <end position="89"/>
    </location>
</feature>
<feature type="compositionally biased region" description="Low complexity" evidence="1">
    <location>
        <begin position="8"/>
        <end position="24"/>
    </location>
</feature>
<accession>A0ABQ7QX08</accession>
<feature type="region of interest" description="Disordered" evidence="1">
    <location>
        <begin position="1"/>
        <end position="24"/>
    </location>
</feature>
<sequence>FDEPPASPSVTTDSAAPSTAAPPSVLPAVTFSTASPSTATQSTAAFAATSSLAGPSGAPAYHPLVAGRETGPRGSSIAHSGRSTMSSRIRQVQMDAEEQLAQLAREKLRIDAELRRKDIELQEAQIQRRLAHEVEELHSTQGSVRDADSVRAAEALDEWVEKTRAVRDNDVQVTVQQSERREPDARYIRHDDAWADQVRAVQHKVPVQPSERREPDARYTRRDNAWEERPQSEWIAVQNSVRENVPVPAQYSERREPDARYTRRDDAWAERPQSDWIAVNVSDSVHVIESERRDAGAHYARRDNLLVHVTESERRDAGAHYVRRDDVPVLANSSERRVTVPVNLREHRDECYGSRPACAPPPTQADVGPRMGYTPHPMYPPNFPAAPLHTGGGKSQHRLSVAEGRR</sequence>
<evidence type="ECO:0000313" key="2">
    <source>
        <dbReference type="EMBL" id="KAG7309568.1"/>
    </source>
</evidence>
<protein>
    <submittedName>
        <fullName evidence="2">Uncharacterized protein</fullName>
    </submittedName>
</protein>
<feature type="compositionally biased region" description="Basic and acidic residues" evidence="1">
    <location>
        <begin position="210"/>
        <end position="224"/>
    </location>
</feature>
<reference evidence="2 3" key="1">
    <citation type="submission" date="2021-06" db="EMBL/GenBank/DDBJ databases">
        <title>A haploid diamondback moth (Plutella xylostella L.) genome assembly resolves 31 chromosomes and identifies a diamide resistance mutation.</title>
        <authorList>
            <person name="Ward C.M."/>
            <person name="Perry K.D."/>
            <person name="Baker G."/>
            <person name="Powis K."/>
            <person name="Heckel D.G."/>
            <person name="Baxter S.W."/>
        </authorList>
    </citation>
    <scope>NUCLEOTIDE SEQUENCE [LARGE SCALE GENOMIC DNA]</scope>
    <source>
        <strain evidence="2 3">LV</strain>
        <tissue evidence="2">Single pupa</tissue>
    </source>
</reference>
<organism evidence="2 3">
    <name type="scientific">Plutella xylostella</name>
    <name type="common">Diamondback moth</name>
    <name type="synonym">Plutella maculipennis</name>
    <dbReference type="NCBI Taxonomy" id="51655"/>
    <lineage>
        <taxon>Eukaryota</taxon>
        <taxon>Metazoa</taxon>
        <taxon>Ecdysozoa</taxon>
        <taxon>Arthropoda</taxon>
        <taxon>Hexapoda</taxon>
        <taxon>Insecta</taxon>
        <taxon>Pterygota</taxon>
        <taxon>Neoptera</taxon>
        <taxon>Endopterygota</taxon>
        <taxon>Lepidoptera</taxon>
        <taxon>Glossata</taxon>
        <taxon>Ditrysia</taxon>
        <taxon>Yponomeutoidea</taxon>
        <taxon>Plutellidae</taxon>
        <taxon>Plutella</taxon>
    </lineage>
</organism>
<gene>
    <name evidence="2" type="ORF">JYU34_004023</name>
</gene>
<dbReference type="Proteomes" id="UP000823941">
    <property type="component" value="Chromosome 6"/>
</dbReference>
<keyword evidence="3" id="KW-1185">Reference proteome</keyword>
<feature type="compositionally biased region" description="Polar residues" evidence="1">
    <location>
        <begin position="77"/>
        <end position="89"/>
    </location>
</feature>
<dbReference type="EMBL" id="JAHIBW010000006">
    <property type="protein sequence ID" value="KAG7309568.1"/>
    <property type="molecule type" value="Genomic_DNA"/>
</dbReference>
<feature type="region of interest" description="Disordered" evidence="1">
    <location>
        <begin position="204"/>
        <end position="224"/>
    </location>
</feature>
<name>A0ABQ7QX08_PLUXY</name>
<comment type="caution">
    <text evidence="2">The sequence shown here is derived from an EMBL/GenBank/DDBJ whole genome shotgun (WGS) entry which is preliminary data.</text>
</comment>
<proteinExistence type="predicted"/>
<evidence type="ECO:0000256" key="1">
    <source>
        <dbReference type="SAM" id="MobiDB-lite"/>
    </source>
</evidence>